<reference evidence="4 5" key="1">
    <citation type="submission" date="2016-07" db="EMBL/GenBank/DDBJ databases">
        <title>Pervasive Adenine N6-methylation of Active Genes in Fungi.</title>
        <authorList>
            <consortium name="DOE Joint Genome Institute"/>
            <person name="Mondo S.J."/>
            <person name="Dannebaum R.O."/>
            <person name="Kuo R.C."/>
            <person name="Labutti K."/>
            <person name="Haridas S."/>
            <person name="Kuo A."/>
            <person name="Salamov A."/>
            <person name="Ahrendt S.R."/>
            <person name="Lipzen A."/>
            <person name="Sullivan W."/>
            <person name="Andreopoulos W.B."/>
            <person name="Clum A."/>
            <person name="Lindquist E."/>
            <person name="Daum C."/>
            <person name="Ramamoorthy G.K."/>
            <person name="Gryganskyi A."/>
            <person name="Culley D."/>
            <person name="Magnuson J.K."/>
            <person name="James T.Y."/>
            <person name="O'Malley M.A."/>
            <person name="Stajich J.E."/>
            <person name="Spatafora J.W."/>
            <person name="Visel A."/>
            <person name="Grigoriev I.V."/>
        </authorList>
    </citation>
    <scope>NUCLEOTIDE SEQUENCE [LARGE SCALE GENOMIC DNA]</scope>
    <source>
        <strain evidence="4 5">68-887.2</strain>
    </source>
</reference>
<dbReference type="PANTHER" id="PTHR15496">
    <property type="entry name" value="GENERAL TRANSCRIPTION FACTOR 3C POLYPEPTIDE 4 FAMILY"/>
    <property type="match status" value="1"/>
</dbReference>
<evidence type="ECO:0000313" key="4">
    <source>
        <dbReference type="EMBL" id="ORY34017.1"/>
    </source>
</evidence>
<evidence type="ECO:0000256" key="1">
    <source>
        <dbReference type="SAM" id="MobiDB-lite"/>
    </source>
</evidence>
<name>A0A1Y2BHL9_9TREE</name>
<dbReference type="STRING" id="71784.A0A1Y2BHL9"/>
<dbReference type="InterPro" id="IPR044230">
    <property type="entry name" value="GTF3C4"/>
</dbReference>
<gene>
    <name evidence="4" type="ORF">BCR39DRAFT_518139</name>
</gene>
<dbReference type="PANTHER" id="PTHR15496:SF2">
    <property type="entry name" value="GENERAL TRANSCRIPTION FACTOR 3C POLYPEPTIDE 4"/>
    <property type="match status" value="1"/>
</dbReference>
<feature type="compositionally biased region" description="Acidic residues" evidence="1">
    <location>
        <begin position="98"/>
        <end position="107"/>
    </location>
</feature>
<dbReference type="InterPro" id="IPR036322">
    <property type="entry name" value="WD40_repeat_dom_sf"/>
</dbReference>
<feature type="region of interest" description="Disordered" evidence="1">
    <location>
        <begin position="1"/>
        <end position="20"/>
    </location>
</feature>
<dbReference type="InParanoid" id="A0A1Y2BHL9"/>
<dbReference type="AlphaFoldDB" id="A0A1Y2BHL9"/>
<dbReference type="OrthoDB" id="421374at2759"/>
<dbReference type="GO" id="GO:0004402">
    <property type="term" value="F:histone acetyltransferase activity"/>
    <property type="evidence" value="ECO:0007669"/>
    <property type="project" value="InterPro"/>
</dbReference>
<dbReference type="InterPro" id="IPR024764">
    <property type="entry name" value="TFIIIC_Znf"/>
</dbReference>
<feature type="domain" description="Transcription factor IIIC putative zinc-finger" evidence="3">
    <location>
        <begin position="681"/>
        <end position="789"/>
    </location>
</feature>
<evidence type="ECO:0000259" key="3">
    <source>
        <dbReference type="Pfam" id="PF12660"/>
    </source>
</evidence>
<dbReference type="InterPro" id="IPR024761">
    <property type="entry name" value="TFIIIC_delta_N"/>
</dbReference>
<proteinExistence type="predicted"/>
<dbReference type="InterPro" id="IPR015943">
    <property type="entry name" value="WD40/YVTN_repeat-like_dom_sf"/>
</dbReference>
<protein>
    <submittedName>
        <fullName evidence="4">Transcription factor IIIC subunit delta N-term-domain-containing protein</fullName>
    </submittedName>
</protein>
<dbReference type="Proteomes" id="UP000193986">
    <property type="component" value="Unassembled WGS sequence"/>
</dbReference>
<dbReference type="Pfam" id="PF12660">
    <property type="entry name" value="zf-TFIIIC"/>
    <property type="match status" value="1"/>
</dbReference>
<sequence>MMDLGATTAEDAQDPFIPPTHLSSRIWPNLSPSPNHGNLSYSDDGQFLFIHRRGVNILTPCITSSRGPPNDPIDVSDVLEHPNAAHIRLKRQRQEEAQIQDDEDEVPAADSQSKEPRTKLRRPTGGEVQWYTTTIDYEKDWLRDDEYGWIPSRDSYDIPNADLEVSIRSAIWSPSGVSRLGGCIIAVMLGNGQISLFSPQSDPASKAWLEVTDLTMATKRLFGSADLKPADMLEMRATSMAWSSRPSLFSNIDGSLLAIGSRAGSIALWSGHERIAHQTVSQRWISRLAWSDWTMMDEKKCRARLAMAMVDGSVAVLRVDRIKTEDGWNIETGNLQVIVKPDKRDITAVQWADGMLVWTKSGSVHLWADRLTKAKWNGVKTIRLQRVGNWASANALLPCIGIQHNHDRIIIVLSSLSHHIIADLSTEPVLAPLIDSLKLSILAREAFIDLTTQESYTRARHAMSSSSDREISAYTSGWAAMDTTFAWVTEPISFHNLDSITDARRTMAFQMVELGSTGRSPRSIGEALEEVLENPPALIRTSPLKVLFPIITRISASPQDFSAELLELCSVDAPTLGQLDSLDALWTTPILDGLRLRLVLATWAANAFTESSEFSSLINSVTSVIRRIVLGIFVRWAAQQSIKYAEDELVLGLLRHAAADAQLHDQLKDELSQLPVTPGETDKCLACGEPVSLDSNATCSRGHRWCEFLMFILKLTSDRCSITNFLITTPTYRSCSACPALSLLPVFGLQTPPHVSDNGNSDGNLTNGTTSLVQTMLKAAHCCVICGGRWTRSV</sequence>
<comment type="caution">
    <text evidence="4">The sequence shown here is derived from an EMBL/GenBank/DDBJ whole genome shotgun (WGS) entry which is preliminary data.</text>
</comment>
<feature type="domain" description="Transcription factor IIIC 90kDa subunit N-terminal" evidence="2">
    <location>
        <begin position="42"/>
        <end position="298"/>
    </location>
</feature>
<accession>A0A1Y2BHL9</accession>
<dbReference type="GO" id="GO:0006384">
    <property type="term" value="P:transcription initiation at RNA polymerase III promoter"/>
    <property type="evidence" value="ECO:0007669"/>
    <property type="project" value="InterPro"/>
</dbReference>
<dbReference type="Pfam" id="PF12657">
    <property type="entry name" value="TFIIIC_delta"/>
    <property type="match status" value="1"/>
</dbReference>
<dbReference type="EMBL" id="MCFC01000004">
    <property type="protein sequence ID" value="ORY34017.1"/>
    <property type="molecule type" value="Genomic_DNA"/>
</dbReference>
<dbReference type="GO" id="GO:0000127">
    <property type="term" value="C:transcription factor TFIIIC complex"/>
    <property type="evidence" value="ECO:0007669"/>
    <property type="project" value="InterPro"/>
</dbReference>
<dbReference type="SUPFAM" id="SSF50978">
    <property type="entry name" value="WD40 repeat-like"/>
    <property type="match status" value="1"/>
</dbReference>
<keyword evidence="5" id="KW-1185">Reference proteome</keyword>
<evidence type="ECO:0000313" key="5">
    <source>
        <dbReference type="Proteomes" id="UP000193986"/>
    </source>
</evidence>
<organism evidence="4 5">
    <name type="scientific">Naematelia encephala</name>
    <dbReference type="NCBI Taxonomy" id="71784"/>
    <lineage>
        <taxon>Eukaryota</taxon>
        <taxon>Fungi</taxon>
        <taxon>Dikarya</taxon>
        <taxon>Basidiomycota</taxon>
        <taxon>Agaricomycotina</taxon>
        <taxon>Tremellomycetes</taxon>
        <taxon>Tremellales</taxon>
        <taxon>Naemateliaceae</taxon>
        <taxon>Naematelia</taxon>
    </lineage>
</organism>
<dbReference type="Gene3D" id="2.130.10.10">
    <property type="entry name" value="YVTN repeat-like/Quinoprotein amine dehydrogenase"/>
    <property type="match status" value="1"/>
</dbReference>
<feature type="region of interest" description="Disordered" evidence="1">
    <location>
        <begin position="91"/>
        <end position="125"/>
    </location>
</feature>
<evidence type="ECO:0000259" key="2">
    <source>
        <dbReference type="Pfam" id="PF12657"/>
    </source>
</evidence>